<dbReference type="Proteomes" id="UP000694924">
    <property type="component" value="Unplaced"/>
</dbReference>
<evidence type="ECO:0000256" key="1">
    <source>
        <dbReference type="ARBA" id="ARBA00004370"/>
    </source>
</evidence>
<organism evidence="9 10">
    <name type="scientific">Polistes dominula</name>
    <name type="common">European paper wasp</name>
    <name type="synonym">Vespa dominula</name>
    <dbReference type="NCBI Taxonomy" id="743375"/>
    <lineage>
        <taxon>Eukaryota</taxon>
        <taxon>Metazoa</taxon>
        <taxon>Ecdysozoa</taxon>
        <taxon>Arthropoda</taxon>
        <taxon>Hexapoda</taxon>
        <taxon>Insecta</taxon>
        <taxon>Pterygota</taxon>
        <taxon>Neoptera</taxon>
        <taxon>Endopterygota</taxon>
        <taxon>Hymenoptera</taxon>
        <taxon>Apocrita</taxon>
        <taxon>Aculeata</taxon>
        <taxon>Vespoidea</taxon>
        <taxon>Vespidae</taxon>
        <taxon>Polistinae</taxon>
        <taxon>Polistini</taxon>
        <taxon>Polistes</taxon>
    </lineage>
</organism>
<gene>
    <name evidence="10" type="primary">LOC107068892</name>
</gene>
<evidence type="ECO:0000256" key="7">
    <source>
        <dbReference type="SAM" id="SignalP"/>
    </source>
</evidence>
<feature type="compositionally biased region" description="Basic and acidic residues" evidence="5">
    <location>
        <begin position="497"/>
        <end position="514"/>
    </location>
</feature>
<feature type="signal peptide" evidence="7">
    <location>
        <begin position="1"/>
        <end position="23"/>
    </location>
</feature>
<evidence type="ECO:0000259" key="8">
    <source>
        <dbReference type="Pfam" id="PF01094"/>
    </source>
</evidence>
<evidence type="ECO:0000313" key="9">
    <source>
        <dbReference type="Proteomes" id="UP000694924"/>
    </source>
</evidence>
<reference evidence="10" key="1">
    <citation type="submission" date="2025-08" db="UniProtKB">
        <authorList>
            <consortium name="RefSeq"/>
        </authorList>
    </citation>
    <scope>IDENTIFICATION</scope>
    <source>
        <tissue evidence="10">Whole body</tissue>
    </source>
</reference>
<evidence type="ECO:0000256" key="5">
    <source>
        <dbReference type="SAM" id="MobiDB-lite"/>
    </source>
</evidence>
<keyword evidence="2 6" id="KW-0812">Transmembrane</keyword>
<dbReference type="InterPro" id="IPR001828">
    <property type="entry name" value="ANF_lig-bd_rcpt"/>
</dbReference>
<dbReference type="PROSITE" id="PS51257">
    <property type="entry name" value="PROKAR_LIPOPROTEIN"/>
    <property type="match status" value="1"/>
</dbReference>
<dbReference type="Pfam" id="PF01094">
    <property type="entry name" value="ANF_receptor"/>
    <property type="match status" value="1"/>
</dbReference>
<keyword evidence="3 6" id="KW-1133">Transmembrane helix</keyword>
<dbReference type="InterPro" id="IPR028082">
    <property type="entry name" value="Peripla_BP_I"/>
</dbReference>
<feature type="transmembrane region" description="Helical" evidence="6">
    <location>
        <begin position="458"/>
        <end position="484"/>
    </location>
</feature>
<feature type="compositionally biased region" description="Acidic residues" evidence="5">
    <location>
        <begin position="388"/>
        <end position="412"/>
    </location>
</feature>
<keyword evidence="9" id="KW-1185">Reference proteome</keyword>
<sequence length="545" mass="61110">MEKYRQWGVIFVIIAACTCGVRTECESRGHISLLTSIHDDAPCKKISTKGVLLYEAAKLLMEIHNNKSNTMDIDIAVFDTCGSITGALKASMKALVSADINCLQAPHYLGIIGPDTPTNAEAVHKVTSVLKIPHIVRKASNAPYLHQLIHESDSYLVEGVLKVIEMLKWKSFTLVANSDEDLDDDVQNIAKKLTMAAIAKNLCVIVHNDDNDDDNEKDKDYTSHVVHIGQPDEGFFNKLVNATILIVSEGNLDEHVNNLDTSNTILLLEDSREELPGLEARVDKSKWWSHGEGTGKYDAEELREVRWLEDAIEIYTKAIESVCKKKKCKNPMNSVDWNNILSNVIISHNAESQEAPQSLDLLIKKKDSKLDNLGNVIIQKNKVKIQWEEDNDDDDDKNDDNKDDDDEDDDGIPDVFEKIISEEKGTPVGCATKEMKMLHEHEHDSTHVLVTEMDDNEWWTMVGTVSGVGVAMFIVGILAVYIVYTNIRGPVQKNNKSRLERDTSLRRVGSDRELPTTGRNTRQARGPQRRDSNRSIRSNISDKSV</sequence>
<keyword evidence="7" id="KW-0732">Signal</keyword>
<protein>
    <submittedName>
        <fullName evidence="10">Uncharacterized protein LOC107068892</fullName>
    </submittedName>
</protein>
<evidence type="ECO:0000256" key="4">
    <source>
        <dbReference type="ARBA" id="ARBA00023136"/>
    </source>
</evidence>
<name>A0ABM1ILW8_POLDO</name>
<feature type="region of interest" description="Disordered" evidence="5">
    <location>
        <begin position="387"/>
        <end position="412"/>
    </location>
</feature>
<feature type="domain" description="Receptor ligand binding region" evidence="8">
    <location>
        <begin position="55"/>
        <end position="211"/>
    </location>
</feature>
<feature type="compositionally biased region" description="Low complexity" evidence="5">
    <location>
        <begin position="535"/>
        <end position="545"/>
    </location>
</feature>
<evidence type="ECO:0000256" key="3">
    <source>
        <dbReference type="ARBA" id="ARBA00022989"/>
    </source>
</evidence>
<feature type="chain" id="PRO_5047275814" evidence="7">
    <location>
        <begin position="24"/>
        <end position="545"/>
    </location>
</feature>
<evidence type="ECO:0000313" key="10">
    <source>
        <dbReference type="RefSeq" id="XP_015181205.1"/>
    </source>
</evidence>
<evidence type="ECO:0000256" key="6">
    <source>
        <dbReference type="SAM" id="Phobius"/>
    </source>
</evidence>
<accession>A0ABM1ILW8</accession>
<dbReference type="Gene3D" id="3.40.50.2300">
    <property type="match status" value="2"/>
</dbReference>
<proteinExistence type="predicted"/>
<keyword evidence="4 6" id="KW-0472">Membrane</keyword>
<dbReference type="GeneID" id="107068892"/>
<comment type="subcellular location">
    <subcellularLocation>
        <location evidence="1">Membrane</location>
    </subcellularLocation>
</comment>
<evidence type="ECO:0000256" key="2">
    <source>
        <dbReference type="ARBA" id="ARBA00022692"/>
    </source>
</evidence>
<dbReference type="RefSeq" id="XP_015181205.1">
    <property type="nucleotide sequence ID" value="XM_015325719.1"/>
</dbReference>
<dbReference type="SUPFAM" id="SSF53822">
    <property type="entry name" value="Periplasmic binding protein-like I"/>
    <property type="match status" value="1"/>
</dbReference>
<feature type="region of interest" description="Disordered" evidence="5">
    <location>
        <begin position="495"/>
        <end position="545"/>
    </location>
</feature>